<keyword evidence="5 13" id="KW-0812">Transmembrane</keyword>
<evidence type="ECO:0000256" key="10">
    <source>
        <dbReference type="ARBA" id="ARBA00023180"/>
    </source>
</evidence>
<protein>
    <recommendedName>
        <fullName evidence="11">Scavenger receptor class B member 1</fullName>
    </recommendedName>
    <alternativeName>
        <fullName evidence="12">SR-BI</fullName>
    </alternativeName>
</protein>
<dbReference type="InterPro" id="IPR002159">
    <property type="entry name" value="CD36_fam"/>
</dbReference>
<keyword evidence="9" id="KW-0675">Receptor</keyword>
<evidence type="ECO:0000313" key="15">
    <source>
        <dbReference type="Proteomes" id="UP001476798"/>
    </source>
</evidence>
<feature type="transmembrane region" description="Helical" evidence="13">
    <location>
        <begin position="81"/>
        <end position="102"/>
    </location>
</feature>
<evidence type="ECO:0000256" key="12">
    <source>
        <dbReference type="ARBA" id="ARBA00042244"/>
    </source>
</evidence>
<dbReference type="PANTHER" id="PTHR11923:SF110">
    <property type="entry name" value="SCAVENGER RECEPTOR CLASS B MEMBER 1"/>
    <property type="match status" value="1"/>
</dbReference>
<dbReference type="Pfam" id="PF01130">
    <property type="entry name" value="CD36"/>
    <property type="match status" value="1"/>
</dbReference>
<evidence type="ECO:0000256" key="1">
    <source>
        <dbReference type="ARBA" id="ARBA00004189"/>
    </source>
</evidence>
<keyword evidence="8" id="KW-1015">Disulfide bond</keyword>
<organism evidence="14 15">
    <name type="scientific">Goodea atripinnis</name>
    <dbReference type="NCBI Taxonomy" id="208336"/>
    <lineage>
        <taxon>Eukaryota</taxon>
        <taxon>Metazoa</taxon>
        <taxon>Chordata</taxon>
        <taxon>Craniata</taxon>
        <taxon>Vertebrata</taxon>
        <taxon>Euteleostomi</taxon>
        <taxon>Actinopterygii</taxon>
        <taxon>Neopterygii</taxon>
        <taxon>Teleostei</taxon>
        <taxon>Neoteleostei</taxon>
        <taxon>Acanthomorphata</taxon>
        <taxon>Ovalentaria</taxon>
        <taxon>Atherinomorphae</taxon>
        <taxon>Cyprinodontiformes</taxon>
        <taxon>Goodeidae</taxon>
        <taxon>Goodea</taxon>
    </lineage>
</organism>
<dbReference type="PANTHER" id="PTHR11923">
    <property type="entry name" value="SCAVENGER RECEPTOR CLASS B TYPE-1 SR-B1"/>
    <property type="match status" value="1"/>
</dbReference>
<name>A0ABV0N4F0_9TELE</name>
<evidence type="ECO:0000313" key="14">
    <source>
        <dbReference type="EMBL" id="MEQ2166281.1"/>
    </source>
</evidence>
<keyword evidence="4" id="KW-1003">Cell membrane</keyword>
<evidence type="ECO:0000256" key="6">
    <source>
        <dbReference type="ARBA" id="ARBA00022989"/>
    </source>
</evidence>
<keyword evidence="10" id="KW-0325">Glycoprotein</keyword>
<proteinExistence type="inferred from homology"/>
<accession>A0ABV0N4F0</accession>
<keyword evidence="15" id="KW-1185">Reference proteome</keyword>
<dbReference type="Proteomes" id="UP001476798">
    <property type="component" value="Unassembled WGS sequence"/>
</dbReference>
<dbReference type="EMBL" id="JAHRIO010023213">
    <property type="protein sequence ID" value="MEQ2166281.1"/>
    <property type="molecule type" value="Genomic_DNA"/>
</dbReference>
<evidence type="ECO:0000256" key="11">
    <source>
        <dbReference type="ARBA" id="ARBA00040821"/>
    </source>
</evidence>
<evidence type="ECO:0000256" key="2">
    <source>
        <dbReference type="ARBA" id="ARBA00004651"/>
    </source>
</evidence>
<sequence length="134" mass="15166">MDFIPSEICLFSLQLTGVPLNVSIRLQLNLYMKRVSGITETGKISEVVMPMLWFEEKGYIDGPILTTFHTNLVILPAVMEYLQYIFIALGLLTTVVAILVCYKVKRSSSRAATSTVFENSWLFWDVLLVIRAIS</sequence>
<keyword evidence="7 13" id="KW-0472">Membrane</keyword>
<evidence type="ECO:0000256" key="7">
    <source>
        <dbReference type="ARBA" id="ARBA00023136"/>
    </source>
</evidence>
<gene>
    <name evidence="14" type="ORF">GOODEAATRI_026257</name>
</gene>
<evidence type="ECO:0000256" key="4">
    <source>
        <dbReference type="ARBA" id="ARBA00022475"/>
    </source>
</evidence>
<comment type="similarity">
    <text evidence="3">Belongs to the CD36 family.</text>
</comment>
<evidence type="ECO:0000256" key="3">
    <source>
        <dbReference type="ARBA" id="ARBA00010532"/>
    </source>
</evidence>
<evidence type="ECO:0000256" key="9">
    <source>
        <dbReference type="ARBA" id="ARBA00023170"/>
    </source>
</evidence>
<comment type="caution">
    <text evidence="14">The sequence shown here is derived from an EMBL/GenBank/DDBJ whole genome shotgun (WGS) entry which is preliminary data.</text>
</comment>
<reference evidence="14 15" key="1">
    <citation type="submission" date="2021-06" db="EMBL/GenBank/DDBJ databases">
        <authorList>
            <person name="Palmer J.M."/>
        </authorList>
    </citation>
    <scope>NUCLEOTIDE SEQUENCE [LARGE SCALE GENOMIC DNA]</scope>
    <source>
        <strain evidence="14 15">GA_2019</strain>
        <tissue evidence="14">Muscle</tissue>
    </source>
</reference>
<comment type="subcellular location">
    <subcellularLocation>
        <location evidence="2">Cell membrane</location>
        <topology evidence="2">Multi-pass membrane protein</topology>
    </subcellularLocation>
    <subcellularLocation>
        <location evidence="1">Membrane</location>
        <location evidence="1">Caveola</location>
        <topology evidence="1">Multi-pass membrane protein</topology>
    </subcellularLocation>
</comment>
<evidence type="ECO:0000256" key="5">
    <source>
        <dbReference type="ARBA" id="ARBA00022692"/>
    </source>
</evidence>
<keyword evidence="6 13" id="KW-1133">Transmembrane helix</keyword>
<evidence type="ECO:0000256" key="8">
    <source>
        <dbReference type="ARBA" id="ARBA00023157"/>
    </source>
</evidence>
<evidence type="ECO:0000256" key="13">
    <source>
        <dbReference type="SAM" id="Phobius"/>
    </source>
</evidence>